<dbReference type="InterPro" id="IPR024079">
    <property type="entry name" value="MetalloPept_cat_dom_sf"/>
</dbReference>
<dbReference type="GO" id="GO:0008237">
    <property type="term" value="F:metallopeptidase activity"/>
    <property type="evidence" value="ECO:0007669"/>
    <property type="project" value="InterPro"/>
</dbReference>
<dbReference type="OrthoDB" id="6160558at2759"/>
<sequence length="195" mass="22321">MKDRKSIKEMRDILKKRPKSKSKDVTVFTVELLMVADVSVKDRFMALYRKKDALGVLKTYFELIAFSVQDRFDSISELYPDTVVKIELSGIVIMNTTDDAPFCRDNIRKGYLQFDPALDDFAMWSLETEDLPPHDHAMWITDEILAHGRDTSTNGVSYIGMACTNGKVSIVEDYYTGRTGHIAAHELGHKYAFYF</sequence>
<evidence type="ECO:0000313" key="1">
    <source>
        <dbReference type="EMBL" id="ESO95126.1"/>
    </source>
</evidence>
<name>V4AND3_LOTGI</name>
<dbReference type="EMBL" id="KB201701">
    <property type="protein sequence ID" value="ESO95126.1"/>
    <property type="molecule type" value="Genomic_DNA"/>
</dbReference>
<dbReference type="CTD" id="20238522"/>
<protein>
    <recommendedName>
        <fullName evidence="3">Peptidase M12B domain-containing protein</fullName>
    </recommendedName>
</protein>
<dbReference type="KEGG" id="lgi:LOTGIDRAFT_160889"/>
<organism evidence="1 2">
    <name type="scientific">Lottia gigantea</name>
    <name type="common">Giant owl limpet</name>
    <dbReference type="NCBI Taxonomy" id="225164"/>
    <lineage>
        <taxon>Eukaryota</taxon>
        <taxon>Metazoa</taxon>
        <taxon>Spiralia</taxon>
        <taxon>Lophotrochozoa</taxon>
        <taxon>Mollusca</taxon>
        <taxon>Gastropoda</taxon>
        <taxon>Patellogastropoda</taxon>
        <taxon>Lottioidea</taxon>
        <taxon>Lottiidae</taxon>
        <taxon>Lottia</taxon>
    </lineage>
</organism>
<dbReference type="AlphaFoldDB" id="V4AND3"/>
<dbReference type="RefSeq" id="XP_009054314.1">
    <property type="nucleotide sequence ID" value="XM_009056066.1"/>
</dbReference>
<dbReference type="Pfam" id="PF13688">
    <property type="entry name" value="Reprolysin_5"/>
    <property type="match status" value="1"/>
</dbReference>
<dbReference type="SUPFAM" id="SSF55486">
    <property type="entry name" value="Metalloproteases ('zincins'), catalytic domain"/>
    <property type="match status" value="1"/>
</dbReference>
<evidence type="ECO:0000313" key="2">
    <source>
        <dbReference type="Proteomes" id="UP000030746"/>
    </source>
</evidence>
<dbReference type="HOGENOM" id="CLU_1397795_0_0_1"/>
<dbReference type="Proteomes" id="UP000030746">
    <property type="component" value="Unassembled WGS sequence"/>
</dbReference>
<accession>V4AND3</accession>
<proteinExistence type="predicted"/>
<reference evidence="1 2" key="1">
    <citation type="journal article" date="2013" name="Nature">
        <title>Insights into bilaterian evolution from three spiralian genomes.</title>
        <authorList>
            <person name="Simakov O."/>
            <person name="Marletaz F."/>
            <person name="Cho S.J."/>
            <person name="Edsinger-Gonzales E."/>
            <person name="Havlak P."/>
            <person name="Hellsten U."/>
            <person name="Kuo D.H."/>
            <person name="Larsson T."/>
            <person name="Lv J."/>
            <person name="Arendt D."/>
            <person name="Savage R."/>
            <person name="Osoegawa K."/>
            <person name="de Jong P."/>
            <person name="Grimwood J."/>
            <person name="Chapman J.A."/>
            <person name="Shapiro H."/>
            <person name="Aerts A."/>
            <person name="Otillar R.P."/>
            <person name="Terry A.Y."/>
            <person name="Boore J.L."/>
            <person name="Grigoriev I.V."/>
            <person name="Lindberg D.R."/>
            <person name="Seaver E.C."/>
            <person name="Weisblat D.A."/>
            <person name="Putnam N.H."/>
            <person name="Rokhsar D.S."/>
        </authorList>
    </citation>
    <scope>NUCLEOTIDE SEQUENCE [LARGE SCALE GENOMIC DNA]</scope>
</reference>
<evidence type="ECO:0008006" key="3">
    <source>
        <dbReference type="Google" id="ProtNLM"/>
    </source>
</evidence>
<keyword evidence="2" id="KW-1185">Reference proteome</keyword>
<dbReference type="OMA" id="LTIELMI"/>
<dbReference type="GeneID" id="20238522"/>
<gene>
    <name evidence="1" type="ORF">LOTGIDRAFT_160889</name>
</gene>
<dbReference type="Gene3D" id="3.40.390.10">
    <property type="entry name" value="Collagenase (Catalytic Domain)"/>
    <property type="match status" value="1"/>
</dbReference>